<dbReference type="PANTHER" id="PTHR42828">
    <property type="entry name" value="DHBP SYNTHASE RIBB-LIKE ALPHA/BETA DOMAIN-CONTAINING PROTEIN"/>
    <property type="match status" value="1"/>
</dbReference>
<reference evidence="2 3" key="1">
    <citation type="submission" date="2016-11" db="EMBL/GenBank/DDBJ databases">
        <authorList>
            <person name="Jaros S."/>
            <person name="Januszkiewicz K."/>
            <person name="Wedrychowicz H."/>
        </authorList>
    </citation>
    <scope>NUCLEOTIDE SEQUENCE [LARGE SCALE GENOMIC DNA]</scope>
    <source>
        <strain evidence="2 3">DSM 26991</strain>
    </source>
</reference>
<name>A0A1M5EQR7_9BACE</name>
<dbReference type="SUPFAM" id="SSF55821">
    <property type="entry name" value="YrdC/RibB"/>
    <property type="match status" value="1"/>
</dbReference>
<dbReference type="GO" id="GO:0003725">
    <property type="term" value="F:double-stranded RNA binding"/>
    <property type="evidence" value="ECO:0007669"/>
    <property type="project" value="InterPro"/>
</dbReference>
<evidence type="ECO:0000313" key="2">
    <source>
        <dbReference type="EMBL" id="SHF81643.1"/>
    </source>
</evidence>
<proteinExistence type="predicted"/>
<dbReference type="AlphaFoldDB" id="A0A1M5EQR7"/>
<dbReference type="EMBL" id="FQTV01000014">
    <property type="protein sequence ID" value="SHF81643.1"/>
    <property type="molecule type" value="Genomic_DNA"/>
</dbReference>
<dbReference type="InterPro" id="IPR006070">
    <property type="entry name" value="Sua5-like_dom"/>
</dbReference>
<organism evidence="2 3">
    <name type="scientific">Bacteroides luti</name>
    <dbReference type="NCBI Taxonomy" id="1297750"/>
    <lineage>
        <taxon>Bacteria</taxon>
        <taxon>Pseudomonadati</taxon>
        <taxon>Bacteroidota</taxon>
        <taxon>Bacteroidia</taxon>
        <taxon>Bacteroidales</taxon>
        <taxon>Bacteroidaceae</taxon>
        <taxon>Bacteroides</taxon>
    </lineage>
</organism>
<gene>
    <name evidence="2" type="ORF">SAMN05444405_11454</name>
</gene>
<dbReference type="OrthoDB" id="9814580at2"/>
<dbReference type="RefSeq" id="WP_073403033.1">
    <property type="nucleotide sequence ID" value="NZ_FQTV01000014.1"/>
</dbReference>
<dbReference type="NCBIfam" id="TIGR00057">
    <property type="entry name" value="L-threonylcarbamoyladenylate synthase"/>
    <property type="match status" value="1"/>
</dbReference>
<evidence type="ECO:0000259" key="1">
    <source>
        <dbReference type="PROSITE" id="PS51163"/>
    </source>
</evidence>
<keyword evidence="3" id="KW-1185">Reference proteome</keyword>
<dbReference type="InterPro" id="IPR017945">
    <property type="entry name" value="DHBP_synth_RibB-like_a/b_dom"/>
</dbReference>
<dbReference type="Gene3D" id="3.90.870.10">
    <property type="entry name" value="DHBP synthase"/>
    <property type="match status" value="1"/>
</dbReference>
<feature type="domain" description="YrdC-like" evidence="1">
    <location>
        <begin position="12"/>
        <end position="199"/>
    </location>
</feature>
<dbReference type="Pfam" id="PF01300">
    <property type="entry name" value="Sua5_yciO_yrdC"/>
    <property type="match status" value="1"/>
</dbReference>
<dbReference type="PROSITE" id="PS51163">
    <property type="entry name" value="YRDC"/>
    <property type="match status" value="1"/>
</dbReference>
<dbReference type="InterPro" id="IPR052532">
    <property type="entry name" value="SUA5_domain"/>
</dbReference>
<protein>
    <submittedName>
        <fullName evidence="2">tRNA threonylcarbamoyl adenosine modification protein, Sua5/YciO/YrdC/YwlC family</fullName>
    </submittedName>
</protein>
<sequence>MLLKLYEKNNNPKDIEQIVQVLRDGGVVIYPTDTVYAIGCHALQVRAVENICRIKDIDPKKKSLSIICYDLSNISEYAKVENSTFKLMKKNLPGAFTFILAAGGKLPKIFKNRKEVGIRVPDNNIIREICRQLDAPILTTTIPWNEKEDIEYLTTPELIDEKFGYEVDLVVDGGIGGIEPSTIVDCTSGEAEIVRQGKGILEEV</sequence>
<evidence type="ECO:0000313" key="3">
    <source>
        <dbReference type="Proteomes" id="UP000184509"/>
    </source>
</evidence>
<dbReference type="PANTHER" id="PTHR42828:SF3">
    <property type="entry name" value="THREONYLCARBAMOYL-AMP SYNTHASE"/>
    <property type="match status" value="1"/>
</dbReference>
<dbReference type="Proteomes" id="UP000184509">
    <property type="component" value="Unassembled WGS sequence"/>
</dbReference>
<dbReference type="STRING" id="1297750.SAMN05444405_11454"/>
<accession>A0A1M5EQR7</accession>